<gene>
    <name evidence="1" type="ORF">D0865_01025</name>
</gene>
<dbReference type="Proteomes" id="UP000270230">
    <property type="component" value="Unassembled WGS sequence"/>
</dbReference>
<dbReference type="OrthoDB" id="5419927at2759"/>
<sequence>MDITKTSSAVANVQEKRTRDKDIVVDSFLMTTEYSPSTHMAIKAAGASVKQDAIKQGWQPQQAMAAKAKDAAEEVLKAHEQRFRQALQDYKDQAKPKYQADIDLRLSAHHQWDDVIGAVEMLSNTQAERKDFWSSLRNKLHWFGENSSVFQQWSGLLPTQSNYFSVMCGGLKLIFNAAGRLQKIRDWIRDALLELPGLLFSTDKTLDAFDDDRLHICSRQLMGKAFESLHWIIRELTRSAMKKGLMAGLKQDNYAKNLRDSLDEVKNLSEQFRRIADACAHEKLGEIDRTTLGLRQDVRTAYVGSSVQLEGGVNQILSELRSGFSLILDKRSPLIAQIPMPPRVTSKADQERRRAKIRSSVCRGLDVNAAVVEDSLRETLASIWTADSHEQDRMHYLVADPQLANWVTSQSSSVLLINEASDRIPAKLVDAVRSANRSPPTRDQPHTLCLFHLGGQGFDEGFFVSKGPDGMLQNMIYQLLVLGLDLDAKFLRDMLRDHDSLASDQLWSAFERLLSQIPPQMQLFCVLGDLSDYEVMWEAEITALISNLVGLARNHMSNETGQECSLKILLTCATPSRVVYHILRPSEILDVPEDVPAVGDFSDRAWGLSGIPRFEEVDD</sequence>
<evidence type="ECO:0008006" key="3">
    <source>
        <dbReference type="Google" id="ProtNLM"/>
    </source>
</evidence>
<evidence type="ECO:0000313" key="2">
    <source>
        <dbReference type="Proteomes" id="UP000270230"/>
    </source>
</evidence>
<dbReference type="AlphaFoldDB" id="A0A3M7DAW3"/>
<dbReference type="PANTHER" id="PTHR40619:SF3">
    <property type="entry name" value="FUNGAL STAND N-TERMINAL GOODBYE DOMAIN-CONTAINING PROTEIN"/>
    <property type="match status" value="1"/>
</dbReference>
<dbReference type="EMBL" id="QWIN01000037">
    <property type="protein sequence ID" value="RMY61380.1"/>
    <property type="molecule type" value="Genomic_DNA"/>
</dbReference>
<comment type="caution">
    <text evidence="1">The sequence shown here is derived from an EMBL/GenBank/DDBJ whole genome shotgun (WGS) entry which is preliminary data.</text>
</comment>
<dbReference type="PANTHER" id="PTHR40619">
    <property type="entry name" value="FUNGAL STAND N-TERMINAL GOODBYE DOMAIN-CONTAINING PROTEIN"/>
    <property type="match status" value="1"/>
</dbReference>
<protein>
    <recommendedName>
        <fullName evidence="3">Fungal STAND N-terminal Goodbye domain-containing protein</fullName>
    </recommendedName>
</protein>
<accession>A0A3M7DAW3</accession>
<organism evidence="1 2">
    <name type="scientific">Hortaea werneckii</name>
    <name type="common">Black yeast</name>
    <name type="synonym">Cladosporium werneckii</name>
    <dbReference type="NCBI Taxonomy" id="91943"/>
    <lineage>
        <taxon>Eukaryota</taxon>
        <taxon>Fungi</taxon>
        <taxon>Dikarya</taxon>
        <taxon>Ascomycota</taxon>
        <taxon>Pezizomycotina</taxon>
        <taxon>Dothideomycetes</taxon>
        <taxon>Dothideomycetidae</taxon>
        <taxon>Mycosphaerellales</taxon>
        <taxon>Teratosphaeriaceae</taxon>
        <taxon>Hortaea</taxon>
    </lineage>
</organism>
<proteinExistence type="predicted"/>
<name>A0A3M7DAW3_HORWE</name>
<reference evidence="1 2" key="1">
    <citation type="journal article" date="2018" name="BMC Genomics">
        <title>Genomic evidence for intraspecific hybridization in a clonal and extremely halotolerant yeast.</title>
        <authorList>
            <person name="Gostincar C."/>
            <person name="Stajich J.E."/>
            <person name="Zupancic J."/>
            <person name="Zalar P."/>
            <person name="Gunde-Cimerman N."/>
        </authorList>
    </citation>
    <scope>NUCLEOTIDE SEQUENCE [LARGE SCALE GENOMIC DNA]</scope>
    <source>
        <strain evidence="1 2">EXF-151</strain>
    </source>
</reference>
<evidence type="ECO:0000313" key="1">
    <source>
        <dbReference type="EMBL" id="RMY61380.1"/>
    </source>
</evidence>